<evidence type="ECO:0000313" key="5">
    <source>
        <dbReference type="Proteomes" id="UP000295509"/>
    </source>
</evidence>
<dbReference type="PIRSF" id="PIRSF006276">
    <property type="entry name" value="UspA"/>
    <property type="match status" value="1"/>
</dbReference>
<dbReference type="AlphaFoldDB" id="A0A4R8LY62"/>
<comment type="subcellular location">
    <subcellularLocation>
        <location evidence="2">Cytoplasm</location>
    </subcellularLocation>
</comment>
<dbReference type="SUPFAM" id="SSF52402">
    <property type="entry name" value="Adenine nucleotide alpha hydrolases-like"/>
    <property type="match status" value="1"/>
</dbReference>
<evidence type="ECO:0000259" key="3">
    <source>
        <dbReference type="Pfam" id="PF00582"/>
    </source>
</evidence>
<dbReference type="InterPro" id="IPR006016">
    <property type="entry name" value="UspA"/>
</dbReference>
<dbReference type="InterPro" id="IPR006015">
    <property type="entry name" value="Universal_stress_UspA"/>
</dbReference>
<dbReference type="PANTHER" id="PTHR46268">
    <property type="entry name" value="STRESS RESPONSE PROTEIN NHAX"/>
    <property type="match status" value="1"/>
</dbReference>
<dbReference type="GO" id="GO:0005737">
    <property type="term" value="C:cytoplasm"/>
    <property type="evidence" value="ECO:0007669"/>
    <property type="project" value="UniProtKB-SubCell"/>
</dbReference>
<keyword evidence="5" id="KW-1185">Reference proteome</keyword>
<protein>
    <recommendedName>
        <fullName evidence="2">Universal stress protein</fullName>
    </recommendedName>
</protein>
<keyword evidence="2" id="KW-0963">Cytoplasm</keyword>
<dbReference type="PANTHER" id="PTHR46268:SF15">
    <property type="entry name" value="UNIVERSAL STRESS PROTEIN HP_0031"/>
    <property type="match status" value="1"/>
</dbReference>
<dbReference type="Pfam" id="PF00582">
    <property type="entry name" value="Usp"/>
    <property type="match status" value="1"/>
</dbReference>
<evidence type="ECO:0000256" key="2">
    <source>
        <dbReference type="PIRNR" id="PIRNR006276"/>
    </source>
</evidence>
<sequence length="166" mass="17779">MYTNILVALDGSETSQQALETALRVACISGALLHPVYVVDMPSIAFGTPGFNPAPVREALRNDGERVIAVASDRMTAMRVDGTPRVIDTVSPAEGIAQRIQHAAHECHADLIVMGTHGRRGFQRLVLGSVAEQVVRGATCPVLLVPLRSQRSSGETNSDPAEKELR</sequence>
<feature type="domain" description="UspA" evidence="3">
    <location>
        <begin position="1"/>
        <end position="146"/>
    </location>
</feature>
<accession>A0A4R8LY62</accession>
<evidence type="ECO:0000256" key="1">
    <source>
        <dbReference type="ARBA" id="ARBA00008791"/>
    </source>
</evidence>
<dbReference type="EMBL" id="SORE01000003">
    <property type="protein sequence ID" value="TDY53313.1"/>
    <property type="molecule type" value="Genomic_DNA"/>
</dbReference>
<evidence type="ECO:0000313" key="4">
    <source>
        <dbReference type="EMBL" id="TDY53313.1"/>
    </source>
</evidence>
<gene>
    <name evidence="4" type="ORF">BX592_103124</name>
</gene>
<dbReference type="PRINTS" id="PR01438">
    <property type="entry name" value="UNVRSLSTRESS"/>
</dbReference>
<dbReference type="OrthoDB" id="8547832at2"/>
<comment type="caution">
    <text evidence="4">The sequence shown here is derived from an EMBL/GenBank/DDBJ whole genome shotgun (WGS) entry which is preliminary data.</text>
</comment>
<organism evidence="4 5">
    <name type="scientific">Paraburkholderia rhizosphaerae</name>
    <dbReference type="NCBI Taxonomy" id="480658"/>
    <lineage>
        <taxon>Bacteria</taxon>
        <taxon>Pseudomonadati</taxon>
        <taxon>Pseudomonadota</taxon>
        <taxon>Betaproteobacteria</taxon>
        <taxon>Burkholderiales</taxon>
        <taxon>Burkholderiaceae</taxon>
        <taxon>Paraburkholderia</taxon>
    </lineage>
</organism>
<dbReference type="Proteomes" id="UP000295509">
    <property type="component" value="Unassembled WGS sequence"/>
</dbReference>
<name>A0A4R8LY62_9BURK</name>
<reference evidence="4 5" key="1">
    <citation type="submission" date="2019-03" db="EMBL/GenBank/DDBJ databases">
        <title>Genomic Encyclopedia of Type Strains, Phase III (KMG-III): the genomes of soil and plant-associated and newly described type strains.</title>
        <authorList>
            <person name="Whitman W."/>
        </authorList>
    </citation>
    <scope>NUCLEOTIDE SEQUENCE [LARGE SCALE GENOMIC DNA]</scope>
    <source>
        <strain evidence="4 5">LMG 29544</strain>
    </source>
</reference>
<dbReference type="RefSeq" id="WP_134190496.1">
    <property type="nucleotide sequence ID" value="NZ_JBHLUW010000013.1"/>
</dbReference>
<dbReference type="InterPro" id="IPR014729">
    <property type="entry name" value="Rossmann-like_a/b/a_fold"/>
</dbReference>
<dbReference type="CDD" id="cd00293">
    <property type="entry name" value="USP-like"/>
    <property type="match status" value="1"/>
</dbReference>
<proteinExistence type="inferred from homology"/>
<comment type="similarity">
    <text evidence="1 2">Belongs to the universal stress protein A family.</text>
</comment>
<dbReference type="Gene3D" id="3.40.50.620">
    <property type="entry name" value="HUPs"/>
    <property type="match status" value="1"/>
</dbReference>